<dbReference type="GO" id="GO:0016787">
    <property type="term" value="F:hydrolase activity"/>
    <property type="evidence" value="ECO:0007669"/>
    <property type="project" value="UniProtKB-KW"/>
</dbReference>
<gene>
    <name evidence="1" type="ORF">ACFPEN_02830</name>
</gene>
<keyword evidence="2" id="KW-1185">Reference proteome</keyword>
<reference evidence="2" key="1">
    <citation type="journal article" date="2019" name="Int. J. Syst. Evol. Microbiol.">
        <title>The Global Catalogue of Microorganisms (GCM) 10K type strain sequencing project: providing services to taxonomists for standard genome sequencing and annotation.</title>
        <authorList>
            <consortium name="The Broad Institute Genomics Platform"/>
            <consortium name="The Broad Institute Genome Sequencing Center for Infectious Disease"/>
            <person name="Wu L."/>
            <person name="Ma J."/>
        </authorList>
    </citation>
    <scope>NUCLEOTIDE SEQUENCE [LARGE SCALE GENOMIC DNA]</scope>
    <source>
        <strain evidence="2">CECT 8064</strain>
    </source>
</reference>
<dbReference type="Pfam" id="PF13419">
    <property type="entry name" value="HAD_2"/>
    <property type="match status" value="1"/>
</dbReference>
<accession>A0ABV9BAF1</accession>
<dbReference type="InterPro" id="IPR036412">
    <property type="entry name" value="HAD-like_sf"/>
</dbReference>
<evidence type="ECO:0000313" key="1">
    <source>
        <dbReference type="EMBL" id="MFC4511864.1"/>
    </source>
</evidence>
<comment type="caution">
    <text evidence="1">The sequence shown here is derived from an EMBL/GenBank/DDBJ whole genome shotgun (WGS) entry which is preliminary data.</text>
</comment>
<dbReference type="InterPro" id="IPR041492">
    <property type="entry name" value="HAD_2"/>
</dbReference>
<proteinExistence type="predicted"/>
<evidence type="ECO:0000313" key="2">
    <source>
        <dbReference type="Proteomes" id="UP001595990"/>
    </source>
</evidence>
<protein>
    <submittedName>
        <fullName evidence="1">HAD family hydrolase</fullName>
        <ecNumber evidence="1">3.-.-.-</ecNumber>
    </submittedName>
</protein>
<dbReference type="InterPro" id="IPR050155">
    <property type="entry name" value="HAD-like_hydrolase_sf"/>
</dbReference>
<keyword evidence="1" id="KW-0378">Hydrolase</keyword>
<dbReference type="Proteomes" id="UP001595990">
    <property type="component" value="Unassembled WGS sequence"/>
</dbReference>
<dbReference type="InterPro" id="IPR023214">
    <property type="entry name" value="HAD_sf"/>
</dbReference>
<dbReference type="Gene3D" id="1.10.150.240">
    <property type="entry name" value="Putative phosphatase, domain 2"/>
    <property type="match status" value="1"/>
</dbReference>
<dbReference type="Gene3D" id="3.40.50.1000">
    <property type="entry name" value="HAD superfamily/HAD-like"/>
    <property type="match status" value="1"/>
</dbReference>
<dbReference type="SFLD" id="SFLDS00003">
    <property type="entry name" value="Haloacid_Dehalogenase"/>
    <property type="match status" value="1"/>
</dbReference>
<dbReference type="SFLD" id="SFLDG01129">
    <property type="entry name" value="C1.5:_HAD__Beta-PGM__Phosphata"/>
    <property type="match status" value="1"/>
</dbReference>
<dbReference type="EC" id="3.-.-.-" evidence="1"/>
<dbReference type="PANTHER" id="PTHR43434">
    <property type="entry name" value="PHOSPHOGLYCOLATE PHOSPHATASE"/>
    <property type="match status" value="1"/>
</dbReference>
<dbReference type="RefSeq" id="WP_417922141.1">
    <property type="nucleotide sequence ID" value="NZ_JBHSFS010000001.1"/>
</dbReference>
<dbReference type="EMBL" id="JBHSFS010000001">
    <property type="protein sequence ID" value="MFC4511864.1"/>
    <property type="molecule type" value="Genomic_DNA"/>
</dbReference>
<dbReference type="PANTHER" id="PTHR43434:SF1">
    <property type="entry name" value="PHOSPHOGLYCOLATE PHOSPHATASE"/>
    <property type="match status" value="1"/>
</dbReference>
<dbReference type="SUPFAM" id="SSF56784">
    <property type="entry name" value="HAD-like"/>
    <property type="match status" value="1"/>
</dbReference>
<dbReference type="InterPro" id="IPR023198">
    <property type="entry name" value="PGP-like_dom2"/>
</dbReference>
<sequence>MATRLVLWDIDHTLVDTRGFGWALFAEAFHQVTGVPLERQPRISGMTEPVIFRETARLHGLSTTREEFDAFAPVLAELHLRHSAELRERGHALPGAASVLAALGRVPGVRQTVLTGNIRATAHVKVAAYGLDRHLDLGIGAYGEESEDRAELVTLALDRAGCPASEAVLVGDTPGDVRAGLAGGVRVVAVATGRCGREELRSAGAEVVVPDLSAHDDIVRLIMNGQTGAVRQRSR</sequence>
<name>A0ABV9BAF1_9ACTN</name>
<organism evidence="1 2">
    <name type="scientific">Streptomyces ehimensis</name>
    <dbReference type="NCBI Taxonomy" id="68195"/>
    <lineage>
        <taxon>Bacteria</taxon>
        <taxon>Bacillati</taxon>
        <taxon>Actinomycetota</taxon>
        <taxon>Actinomycetes</taxon>
        <taxon>Kitasatosporales</taxon>
        <taxon>Streptomycetaceae</taxon>
        <taxon>Streptomyces</taxon>
    </lineage>
</organism>